<dbReference type="InterPro" id="IPR052176">
    <property type="entry name" value="Glycosyl_Hydrlase_43_Enz"/>
</dbReference>
<name>A0A841T2T2_9BACL</name>
<dbReference type="GO" id="GO:0004553">
    <property type="term" value="F:hydrolase activity, hydrolyzing O-glycosyl compounds"/>
    <property type="evidence" value="ECO:0007669"/>
    <property type="project" value="InterPro"/>
</dbReference>
<dbReference type="GO" id="GO:0045493">
    <property type="term" value="P:xylan catabolic process"/>
    <property type="evidence" value="ECO:0007669"/>
    <property type="project" value="UniProtKB-KW"/>
</dbReference>
<dbReference type="InterPro" id="IPR006710">
    <property type="entry name" value="Glyco_hydro_43"/>
</dbReference>
<dbReference type="EMBL" id="JACJVQ010000020">
    <property type="protein sequence ID" value="MBB6637166.1"/>
    <property type="molecule type" value="Genomic_DNA"/>
</dbReference>
<evidence type="ECO:0000256" key="2">
    <source>
        <dbReference type="ARBA" id="ARBA00022651"/>
    </source>
</evidence>
<dbReference type="Gene3D" id="2.60.120.260">
    <property type="entry name" value="Galactose-binding domain-like"/>
    <property type="match status" value="1"/>
</dbReference>
<dbReference type="Proteomes" id="UP000535838">
    <property type="component" value="Unassembled WGS sequence"/>
</dbReference>
<proteinExistence type="inferred from homology"/>
<dbReference type="InterPro" id="IPR000421">
    <property type="entry name" value="FA58C"/>
</dbReference>
<dbReference type="InterPro" id="IPR008979">
    <property type="entry name" value="Galactose-bd-like_sf"/>
</dbReference>
<protein>
    <submittedName>
        <fullName evidence="8">Family 43 glycosylhydrolase</fullName>
    </submittedName>
</protein>
<evidence type="ECO:0000256" key="6">
    <source>
        <dbReference type="RuleBase" id="RU361187"/>
    </source>
</evidence>
<keyword evidence="2" id="KW-0858">Xylan degradation</keyword>
<keyword evidence="5 6" id="KW-0326">Glycosidase</keyword>
<keyword evidence="2" id="KW-0624">Polysaccharide degradation</keyword>
<dbReference type="AlphaFoldDB" id="A0A841T2T2"/>
<sequence length="589" mass="66665">MTYLCNPINMEYKYQYTHVMGAAVRYREAADPTLVRFKGKYFLFPSMTAGFLASDDLTDWTFHPLKDLPIYDYAPDARVIGDYLYFSASSKSKNCSFYRTKDPIEGIFEEIEGTFPFWDPNLFADDDGRVYLYWGCSNLTPIYGVELNPEDMKPLGEPIPLIYGNNTVIGYERSGENHVPKSPEEIEEIVRNVASGNPHLPEEQLAAIRKALGNDPYIEGAWMDKHNGQYYLQYASPGTQYNIYADGVYVGDHPLGPFRPAKNNPFSYKPGGFLPGAGHGSNCEDEHGNLWHASTMRVSVNHIFERRIGLWPAGFDQDGELFCNQRYGDWPFKVERARMDPWSDPEWMLLSYGKPAKASSFEEGRDPSKATDENVQTWWRAASDSPGEWLEVDLEQECDVYAVQINFADDRANVVIPEGAALQEGRFIDDSRHYTRWILEGSLDGKEYFVIENKSEAATDLPHDLVIREAGLKVRYLRCAVKEVPFGEPACLSGLRAFGIGVGERPKQVSGVRTELLSELDLAVEWDKDEAVGYNVLWGHAPDKLYHSHMVFGSRRLTIKALIQGQPLYVRVDAFNEVGIAEGEVRQAI</sequence>
<keyword evidence="9" id="KW-1185">Reference proteome</keyword>
<evidence type="ECO:0000256" key="1">
    <source>
        <dbReference type="ARBA" id="ARBA00009865"/>
    </source>
</evidence>
<evidence type="ECO:0000256" key="3">
    <source>
        <dbReference type="ARBA" id="ARBA00022801"/>
    </source>
</evidence>
<comment type="similarity">
    <text evidence="1 6">Belongs to the glycosyl hydrolase 43 family.</text>
</comment>
<dbReference type="SUPFAM" id="SSF49785">
    <property type="entry name" value="Galactose-binding domain-like"/>
    <property type="match status" value="1"/>
</dbReference>
<dbReference type="SUPFAM" id="SSF75005">
    <property type="entry name" value="Arabinanase/levansucrase/invertase"/>
    <property type="match status" value="1"/>
</dbReference>
<dbReference type="PANTHER" id="PTHR43772">
    <property type="entry name" value="ENDO-1,4-BETA-XYLANASE"/>
    <property type="match status" value="1"/>
</dbReference>
<accession>A0A841T2T2</accession>
<keyword evidence="3 6" id="KW-0378">Hydrolase</keyword>
<dbReference type="Pfam" id="PF00754">
    <property type="entry name" value="F5_F8_type_C"/>
    <property type="match status" value="1"/>
</dbReference>
<comment type="caution">
    <text evidence="8">The sequence shown here is derived from an EMBL/GenBank/DDBJ whole genome shotgun (WGS) entry which is preliminary data.</text>
</comment>
<evidence type="ECO:0000256" key="5">
    <source>
        <dbReference type="ARBA" id="ARBA00023295"/>
    </source>
</evidence>
<dbReference type="CDD" id="cd08982">
    <property type="entry name" value="GH43-like"/>
    <property type="match status" value="1"/>
</dbReference>
<evidence type="ECO:0000313" key="9">
    <source>
        <dbReference type="Proteomes" id="UP000535838"/>
    </source>
</evidence>
<keyword evidence="4" id="KW-0119">Carbohydrate metabolism</keyword>
<dbReference type="Gene3D" id="2.115.10.20">
    <property type="entry name" value="Glycosyl hydrolase domain, family 43"/>
    <property type="match status" value="1"/>
</dbReference>
<organism evidence="8 9">
    <name type="scientific">Cohnella thailandensis</name>
    <dbReference type="NCBI Taxonomy" id="557557"/>
    <lineage>
        <taxon>Bacteria</taxon>
        <taxon>Bacillati</taxon>
        <taxon>Bacillota</taxon>
        <taxon>Bacilli</taxon>
        <taxon>Bacillales</taxon>
        <taxon>Paenibacillaceae</taxon>
        <taxon>Cohnella</taxon>
    </lineage>
</organism>
<feature type="domain" description="F5/8 type C" evidence="7">
    <location>
        <begin position="356"/>
        <end position="411"/>
    </location>
</feature>
<evidence type="ECO:0000259" key="7">
    <source>
        <dbReference type="Pfam" id="PF00754"/>
    </source>
</evidence>
<gene>
    <name evidence="8" type="ORF">H7B67_23820</name>
</gene>
<dbReference type="Pfam" id="PF04616">
    <property type="entry name" value="Glyco_hydro_43"/>
    <property type="match status" value="2"/>
</dbReference>
<evidence type="ECO:0000313" key="8">
    <source>
        <dbReference type="EMBL" id="MBB6637166.1"/>
    </source>
</evidence>
<dbReference type="PANTHER" id="PTHR43772:SF2">
    <property type="entry name" value="PUTATIVE (AFU_ORTHOLOGUE AFUA_2G04480)-RELATED"/>
    <property type="match status" value="1"/>
</dbReference>
<dbReference type="InterPro" id="IPR023296">
    <property type="entry name" value="Glyco_hydro_beta-prop_sf"/>
</dbReference>
<dbReference type="RefSeq" id="WP_185122378.1">
    <property type="nucleotide sequence ID" value="NZ_JACJVQ010000020.1"/>
</dbReference>
<evidence type="ECO:0000256" key="4">
    <source>
        <dbReference type="ARBA" id="ARBA00023277"/>
    </source>
</evidence>
<reference evidence="8 9" key="1">
    <citation type="submission" date="2020-08" db="EMBL/GenBank/DDBJ databases">
        <title>Cohnella phylogeny.</title>
        <authorList>
            <person name="Dunlap C."/>
        </authorList>
    </citation>
    <scope>NUCLEOTIDE SEQUENCE [LARGE SCALE GENOMIC DNA]</scope>
    <source>
        <strain evidence="8 9">DSM 25241</strain>
    </source>
</reference>